<dbReference type="Proteomes" id="UP000735302">
    <property type="component" value="Unassembled WGS sequence"/>
</dbReference>
<accession>A0AAV4AMU8</accession>
<evidence type="ECO:0000313" key="3">
    <source>
        <dbReference type="Proteomes" id="UP000735302"/>
    </source>
</evidence>
<protein>
    <submittedName>
        <fullName evidence="2">Uncharacterized protein</fullName>
    </submittedName>
</protein>
<comment type="caution">
    <text evidence="2">The sequence shown here is derived from an EMBL/GenBank/DDBJ whole genome shotgun (WGS) entry which is preliminary data.</text>
</comment>
<evidence type="ECO:0000256" key="1">
    <source>
        <dbReference type="SAM" id="MobiDB-lite"/>
    </source>
</evidence>
<organism evidence="2 3">
    <name type="scientific">Plakobranchus ocellatus</name>
    <dbReference type="NCBI Taxonomy" id="259542"/>
    <lineage>
        <taxon>Eukaryota</taxon>
        <taxon>Metazoa</taxon>
        <taxon>Spiralia</taxon>
        <taxon>Lophotrochozoa</taxon>
        <taxon>Mollusca</taxon>
        <taxon>Gastropoda</taxon>
        <taxon>Heterobranchia</taxon>
        <taxon>Euthyneura</taxon>
        <taxon>Panpulmonata</taxon>
        <taxon>Sacoglossa</taxon>
        <taxon>Placobranchoidea</taxon>
        <taxon>Plakobranchidae</taxon>
        <taxon>Plakobranchus</taxon>
    </lineage>
</organism>
<evidence type="ECO:0000313" key="2">
    <source>
        <dbReference type="EMBL" id="GFO08118.1"/>
    </source>
</evidence>
<dbReference type="EMBL" id="BLXT01003952">
    <property type="protein sequence ID" value="GFO08118.1"/>
    <property type="molecule type" value="Genomic_DNA"/>
</dbReference>
<name>A0AAV4AMU8_9GAST</name>
<reference evidence="2 3" key="1">
    <citation type="journal article" date="2021" name="Elife">
        <title>Chloroplast acquisition without the gene transfer in kleptoplastic sea slugs, Plakobranchus ocellatus.</title>
        <authorList>
            <person name="Maeda T."/>
            <person name="Takahashi S."/>
            <person name="Yoshida T."/>
            <person name="Shimamura S."/>
            <person name="Takaki Y."/>
            <person name="Nagai Y."/>
            <person name="Toyoda A."/>
            <person name="Suzuki Y."/>
            <person name="Arimoto A."/>
            <person name="Ishii H."/>
            <person name="Satoh N."/>
            <person name="Nishiyama T."/>
            <person name="Hasebe M."/>
            <person name="Maruyama T."/>
            <person name="Minagawa J."/>
            <person name="Obokata J."/>
            <person name="Shigenobu S."/>
        </authorList>
    </citation>
    <scope>NUCLEOTIDE SEQUENCE [LARGE SCALE GENOMIC DNA]</scope>
</reference>
<feature type="region of interest" description="Disordered" evidence="1">
    <location>
        <begin position="1"/>
        <end position="26"/>
    </location>
</feature>
<sequence>MLLPGNNELGQSEVSPSDHCGSDQKVDRLSVSPHWRRSSCVQQYMFGNTLVSLRARQVGCVFNYSVGVILCVLQPGLTSAALLDMRMGGAIMSPCIILLTVATRTTRPLSLRKSWVEHIKRRPTLEAAVHVSHNTCFKILSLSLVRAHTKSATCRRVGAILCVLKHGLTSVILLDKGNGGAIM</sequence>
<gene>
    <name evidence="2" type="ORF">PoB_003462300</name>
</gene>
<keyword evidence="3" id="KW-1185">Reference proteome</keyword>
<proteinExistence type="predicted"/>
<dbReference type="AlphaFoldDB" id="A0AAV4AMU8"/>